<protein>
    <submittedName>
        <fullName evidence="5">Uncharacterized protein</fullName>
    </submittedName>
</protein>
<dbReference type="Proteomes" id="UP000887578">
    <property type="component" value="Unplaced"/>
</dbReference>
<keyword evidence="2" id="KW-0812">Transmembrane</keyword>
<feature type="compositionally biased region" description="Low complexity" evidence="1">
    <location>
        <begin position="111"/>
        <end position="127"/>
    </location>
</feature>
<keyword evidence="2" id="KW-1133">Transmembrane helix</keyword>
<keyword evidence="4" id="KW-1185">Reference proteome</keyword>
<feature type="chain" id="PRO_5037218046" evidence="3">
    <location>
        <begin position="19"/>
        <end position="198"/>
    </location>
</feature>
<name>A0A914PUW4_9BILA</name>
<keyword evidence="2" id="KW-0472">Membrane</keyword>
<evidence type="ECO:0000313" key="5">
    <source>
        <dbReference type="WBParaSite" id="PDA_v2.g22528.t1"/>
    </source>
</evidence>
<proteinExistence type="predicted"/>
<dbReference type="WBParaSite" id="PDA_v2.g22528.t1">
    <property type="protein sequence ID" value="PDA_v2.g22528.t1"/>
    <property type="gene ID" value="PDA_v2.g22528"/>
</dbReference>
<accession>A0A914PUW4</accession>
<sequence length="198" mass="21543">MLIFNFFVIFLYPTIIQSQQSSTSSSASGTTAKTTTTTTTASSNKNVTCVCDNQTTKSNNQGLCGITLDKNNEAVGYNGVCVCQYYEPFYYRFRSTAGLYTVSCIAGTTTTTTTTTTPRPTVPGQTTEEPDNDGSGSGSIGITEDPDEDDEELIYKGSCNTTALSNDKRKITKILTYVASIWVILWTFATFIVNIFCK</sequence>
<evidence type="ECO:0000256" key="2">
    <source>
        <dbReference type="SAM" id="Phobius"/>
    </source>
</evidence>
<feature type="signal peptide" evidence="3">
    <location>
        <begin position="1"/>
        <end position="18"/>
    </location>
</feature>
<feature type="transmembrane region" description="Helical" evidence="2">
    <location>
        <begin position="174"/>
        <end position="196"/>
    </location>
</feature>
<feature type="region of interest" description="Disordered" evidence="1">
    <location>
        <begin position="111"/>
        <end position="148"/>
    </location>
</feature>
<organism evidence="4 5">
    <name type="scientific">Panagrolaimus davidi</name>
    <dbReference type="NCBI Taxonomy" id="227884"/>
    <lineage>
        <taxon>Eukaryota</taxon>
        <taxon>Metazoa</taxon>
        <taxon>Ecdysozoa</taxon>
        <taxon>Nematoda</taxon>
        <taxon>Chromadorea</taxon>
        <taxon>Rhabditida</taxon>
        <taxon>Tylenchina</taxon>
        <taxon>Panagrolaimomorpha</taxon>
        <taxon>Panagrolaimoidea</taxon>
        <taxon>Panagrolaimidae</taxon>
        <taxon>Panagrolaimus</taxon>
    </lineage>
</organism>
<evidence type="ECO:0000256" key="3">
    <source>
        <dbReference type="SAM" id="SignalP"/>
    </source>
</evidence>
<keyword evidence="3" id="KW-0732">Signal</keyword>
<evidence type="ECO:0000313" key="4">
    <source>
        <dbReference type="Proteomes" id="UP000887578"/>
    </source>
</evidence>
<reference evidence="5" key="1">
    <citation type="submission" date="2022-11" db="UniProtKB">
        <authorList>
            <consortium name="WormBaseParasite"/>
        </authorList>
    </citation>
    <scope>IDENTIFICATION</scope>
</reference>
<evidence type="ECO:0000256" key="1">
    <source>
        <dbReference type="SAM" id="MobiDB-lite"/>
    </source>
</evidence>
<dbReference type="AlphaFoldDB" id="A0A914PUW4"/>